<dbReference type="Pfam" id="PF04023">
    <property type="entry name" value="FeoA"/>
    <property type="match status" value="1"/>
</dbReference>
<protein>
    <submittedName>
        <fullName evidence="3">Ferrous iron transport protein A</fullName>
    </submittedName>
</protein>
<dbReference type="PANTHER" id="PTHR42954:SF2">
    <property type="entry name" value="FE(2+) TRANSPORT PROTEIN A"/>
    <property type="match status" value="1"/>
</dbReference>
<dbReference type="InterPro" id="IPR007167">
    <property type="entry name" value="Fe-transptr_FeoA-like"/>
</dbReference>
<feature type="domain" description="Ferrous iron transporter FeoA-like" evidence="2">
    <location>
        <begin position="1"/>
        <end position="72"/>
    </location>
</feature>
<dbReference type="SUPFAM" id="SSF50037">
    <property type="entry name" value="C-terminal domain of transcriptional repressors"/>
    <property type="match status" value="1"/>
</dbReference>
<evidence type="ECO:0000259" key="2">
    <source>
        <dbReference type="SMART" id="SM00899"/>
    </source>
</evidence>
<dbReference type="InterPro" id="IPR052713">
    <property type="entry name" value="FeoA"/>
</dbReference>
<keyword evidence="4" id="KW-1185">Reference proteome</keyword>
<dbReference type="InterPro" id="IPR038157">
    <property type="entry name" value="FeoA_core_dom"/>
</dbReference>
<evidence type="ECO:0000313" key="4">
    <source>
        <dbReference type="Proteomes" id="UP000217805"/>
    </source>
</evidence>
<dbReference type="SMART" id="SM00899">
    <property type="entry name" value="FeoA"/>
    <property type="match status" value="1"/>
</dbReference>
<dbReference type="Proteomes" id="UP000217805">
    <property type="component" value="Chromosome"/>
</dbReference>
<name>A0ABM7EZ07_9FLAO</name>
<dbReference type="RefSeq" id="WP_015430095.1">
    <property type="nucleotide sequence ID" value="NZ_AP014609.1"/>
</dbReference>
<organism evidence="3 4">
    <name type="scientific">Blattabacterium cuenoti BPAY</name>
    <dbReference type="NCBI Taxonomy" id="1457031"/>
    <lineage>
        <taxon>Bacteria</taxon>
        <taxon>Pseudomonadati</taxon>
        <taxon>Bacteroidota</taxon>
        <taxon>Flavobacteriia</taxon>
        <taxon>Flavobacteriales</taxon>
        <taxon>Blattabacteriaceae</taxon>
        <taxon>Blattabacterium</taxon>
    </lineage>
</organism>
<evidence type="ECO:0000256" key="1">
    <source>
        <dbReference type="ARBA" id="ARBA00023004"/>
    </source>
</evidence>
<proteinExistence type="predicted"/>
<dbReference type="PANTHER" id="PTHR42954">
    <property type="entry name" value="FE(2+) TRANSPORT PROTEIN A"/>
    <property type="match status" value="1"/>
</dbReference>
<accession>A0ABM7EZ07</accession>
<reference evidence="3 4" key="1">
    <citation type="journal article" date="2015" name="Microbes Environ.">
        <title>An Efficient Strategy Developed for Next-Generation Sequencing of Endosymbiont Genomes Performed Using Crude DNA Isolated from Host Tissues: A Case Study of Blattabacterium cuenoti Inhabiting the Fat Bodies of Cockroaches.</title>
        <authorList>
            <person name="Kinjo Y."/>
            <person name="Saitoh S."/>
            <person name="Tokuda G."/>
        </authorList>
    </citation>
    <scope>NUCLEOTIDE SEQUENCE [LARGE SCALE GENOMIC DNA]</scope>
    <source>
        <strain evidence="3 4">BPAY</strain>
    </source>
</reference>
<gene>
    <name evidence="3" type="primary">feoA</name>
    <name evidence="3" type="ORF">BPAY_512</name>
</gene>
<sequence length="74" mass="8384">MNLSNLKKGEKGIIKGYKNDNFPIKLLELGILPGVKFEILFVSIFCDPLCISYDQSCLTLRKKEAENIIIEPLI</sequence>
<dbReference type="Gene3D" id="2.30.30.90">
    <property type="match status" value="1"/>
</dbReference>
<keyword evidence="1" id="KW-0408">Iron</keyword>
<dbReference type="EMBL" id="AP014609">
    <property type="protein sequence ID" value="BAR92232.1"/>
    <property type="molecule type" value="Genomic_DNA"/>
</dbReference>
<dbReference type="InterPro" id="IPR008988">
    <property type="entry name" value="Transcriptional_repressor_C"/>
</dbReference>
<evidence type="ECO:0000313" key="3">
    <source>
        <dbReference type="EMBL" id="BAR92232.1"/>
    </source>
</evidence>